<accession>A0ABU7BUK4</accession>
<dbReference type="EMBL" id="JAHUTI010068885">
    <property type="protein sequence ID" value="MED6253621.1"/>
    <property type="molecule type" value="Genomic_DNA"/>
</dbReference>
<evidence type="ECO:0000313" key="3">
    <source>
        <dbReference type="Proteomes" id="UP001345963"/>
    </source>
</evidence>
<dbReference type="Proteomes" id="UP001345963">
    <property type="component" value="Unassembled WGS sequence"/>
</dbReference>
<name>A0ABU7BUK4_9TELE</name>
<proteinExistence type="predicted"/>
<feature type="region of interest" description="Disordered" evidence="1">
    <location>
        <begin position="48"/>
        <end position="67"/>
    </location>
</feature>
<feature type="compositionally biased region" description="Low complexity" evidence="1">
    <location>
        <begin position="57"/>
        <end position="67"/>
    </location>
</feature>
<evidence type="ECO:0000256" key="1">
    <source>
        <dbReference type="SAM" id="MobiDB-lite"/>
    </source>
</evidence>
<organism evidence="2 3">
    <name type="scientific">Ataeniobius toweri</name>
    <dbReference type="NCBI Taxonomy" id="208326"/>
    <lineage>
        <taxon>Eukaryota</taxon>
        <taxon>Metazoa</taxon>
        <taxon>Chordata</taxon>
        <taxon>Craniata</taxon>
        <taxon>Vertebrata</taxon>
        <taxon>Euteleostomi</taxon>
        <taxon>Actinopterygii</taxon>
        <taxon>Neopterygii</taxon>
        <taxon>Teleostei</taxon>
        <taxon>Neoteleostei</taxon>
        <taxon>Acanthomorphata</taxon>
        <taxon>Ovalentaria</taxon>
        <taxon>Atherinomorphae</taxon>
        <taxon>Cyprinodontiformes</taxon>
        <taxon>Goodeidae</taxon>
        <taxon>Ataeniobius</taxon>
    </lineage>
</organism>
<sequence>MMVLSFNAMSSNKVSGPQHHRSFLPHYCKQEGWALFAKPEEEAVEKEAVEEGRHSVSKTVHTVTSTP</sequence>
<evidence type="ECO:0000313" key="2">
    <source>
        <dbReference type="EMBL" id="MED6253621.1"/>
    </source>
</evidence>
<protein>
    <submittedName>
        <fullName evidence="2">Uncharacterized protein</fullName>
    </submittedName>
</protein>
<keyword evidence="3" id="KW-1185">Reference proteome</keyword>
<reference evidence="2 3" key="1">
    <citation type="submission" date="2021-07" db="EMBL/GenBank/DDBJ databases">
        <authorList>
            <person name="Palmer J.M."/>
        </authorList>
    </citation>
    <scope>NUCLEOTIDE SEQUENCE [LARGE SCALE GENOMIC DNA]</scope>
    <source>
        <strain evidence="2 3">AT_MEX2019</strain>
        <tissue evidence="2">Muscle</tissue>
    </source>
</reference>
<comment type="caution">
    <text evidence="2">The sequence shown here is derived from an EMBL/GenBank/DDBJ whole genome shotgun (WGS) entry which is preliminary data.</text>
</comment>
<gene>
    <name evidence="2" type="ORF">ATANTOWER_020238</name>
</gene>